<gene>
    <name evidence="1" type="ORF">SDC9_62921</name>
</gene>
<name>A0A644XK23_9ZZZZ</name>
<comment type="caution">
    <text evidence="1">The sequence shown here is derived from an EMBL/GenBank/DDBJ whole genome shotgun (WGS) entry which is preliminary data.</text>
</comment>
<reference evidence="1" key="1">
    <citation type="submission" date="2019-08" db="EMBL/GenBank/DDBJ databases">
        <authorList>
            <person name="Kucharzyk K."/>
            <person name="Murdoch R.W."/>
            <person name="Higgins S."/>
            <person name="Loffler F."/>
        </authorList>
    </citation>
    <scope>NUCLEOTIDE SEQUENCE</scope>
</reference>
<organism evidence="1">
    <name type="scientific">bioreactor metagenome</name>
    <dbReference type="NCBI Taxonomy" id="1076179"/>
    <lineage>
        <taxon>unclassified sequences</taxon>
        <taxon>metagenomes</taxon>
        <taxon>ecological metagenomes</taxon>
    </lineage>
</organism>
<evidence type="ECO:0000313" key="1">
    <source>
        <dbReference type="EMBL" id="MPM16540.1"/>
    </source>
</evidence>
<proteinExistence type="predicted"/>
<protein>
    <submittedName>
        <fullName evidence="1">Uncharacterized protein</fullName>
    </submittedName>
</protein>
<accession>A0A644XK23</accession>
<sequence>MSGHNDLGHGGHPDRVSAQCAGHPNLRWGFILRAGEIHIYTLPKGDTQSCGFPPGDLAQGGCEESGGVGKADSKLGEVGTPQRGFQKNFDLVGDEHEVTGLEIQIDAAGGVGDNQGIRPKKAEHPYGVGHLFIRIALVMVHSALHDGYRFAGKGAERQPPLVAGRGGGFKMRNLAVWHSDRVFHLIPQITQAGAQDHGNLGNKTANFGFQIIGALAILSKSEIHKILPIG</sequence>
<dbReference type="EMBL" id="VSSQ01002631">
    <property type="protein sequence ID" value="MPM16540.1"/>
    <property type="molecule type" value="Genomic_DNA"/>
</dbReference>
<dbReference type="AlphaFoldDB" id="A0A644XK23"/>